<dbReference type="Proteomes" id="UP001567538">
    <property type="component" value="Unassembled WGS sequence"/>
</dbReference>
<dbReference type="InterPro" id="IPR043424">
    <property type="entry name" value="BLT-like"/>
</dbReference>
<dbReference type="PANTHER" id="PTHR31071">
    <property type="entry name" value="GB|AAF24581.1"/>
    <property type="match status" value="1"/>
</dbReference>
<feature type="region of interest" description="Disordered" evidence="1">
    <location>
        <begin position="483"/>
        <end position="502"/>
    </location>
</feature>
<proteinExistence type="predicted"/>
<name>A0ABD1IKA5_SALDI</name>
<feature type="region of interest" description="Disordered" evidence="1">
    <location>
        <begin position="333"/>
        <end position="364"/>
    </location>
</feature>
<sequence length="502" mass="57561">MERGEERGEGRVENAEILWEKLWRVGKRGGNSTPAASFWRANANQLDLSCGRLHHNFGVISSRKLAAAMWELHQYKPPLDNIRRRPPPTSFQLPESSSNLRRRVADLLMQHHHSIETSNHATRTVSPLTCSSSMEIAPCYPAAPSSSVELNGELSYRTKTSTKLLKVLNRVWILEEQHVSNVSLIKALKKELDRPRFHGKELSREQQGDRHELMERLTGGILKTNKAKVQPTRYELEQERKLRNHSEILQRELAQELYEVKRSVARISKELEKERTSRGFLEELCDELAWGVRDCEKEIYDQRQKSGTYLGERDDHDQLMLRIAQAWLDERMQMKQQHQKTSVESMPSARLEEDDGDGSSSSQSTCFEVENACKHSLKPQGQKLLEGHFEKMLRIKEFKEKLKSSDRTRPSTPSRLQAKFEEHMALAMSNSISKQINKDLVTASSLRRSSQCPVREWTEKLPAQASETPLKLLSELKGLSEARSGGSKVTLTPKSSDFPFKR</sequence>
<evidence type="ECO:0000256" key="1">
    <source>
        <dbReference type="SAM" id="MobiDB-lite"/>
    </source>
</evidence>
<organism evidence="2 3">
    <name type="scientific">Salvia divinorum</name>
    <name type="common">Maria pastora</name>
    <name type="synonym">Diviner's sage</name>
    <dbReference type="NCBI Taxonomy" id="28513"/>
    <lineage>
        <taxon>Eukaryota</taxon>
        <taxon>Viridiplantae</taxon>
        <taxon>Streptophyta</taxon>
        <taxon>Embryophyta</taxon>
        <taxon>Tracheophyta</taxon>
        <taxon>Spermatophyta</taxon>
        <taxon>Magnoliopsida</taxon>
        <taxon>eudicotyledons</taxon>
        <taxon>Gunneridae</taxon>
        <taxon>Pentapetalae</taxon>
        <taxon>asterids</taxon>
        <taxon>lamiids</taxon>
        <taxon>Lamiales</taxon>
        <taxon>Lamiaceae</taxon>
        <taxon>Nepetoideae</taxon>
        <taxon>Mentheae</taxon>
        <taxon>Salviinae</taxon>
        <taxon>Salvia</taxon>
        <taxon>Salvia subgen. Calosphace</taxon>
    </lineage>
</organism>
<dbReference type="PANTHER" id="PTHR31071:SF9">
    <property type="entry name" value="INTRACELLULAR PROTEIN TRANSPORT PROTEIN USO1-RELATED"/>
    <property type="match status" value="1"/>
</dbReference>
<protein>
    <submittedName>
        <fullName evidence="2">Uncharacterized protein</fullName>
    </submittedName>
</protein>
<gene>
    <name evidence="2" type="ORF">AAHA92_00658</name>
</gene>
<dbReference type="EMBL" id="JBEAFC010000001">
    <property type="protein sequence ID" value="KAL1569146.1"/>
    <property type="molecule type" value="Genomic_DNA"/>
</dbReference>
<dbReference type="AlphaFoldDB" id="A0ABD1IKA5"/>
<accession>A0ABD1IKA5</accession>
<evidence type="ECO:0000313" key="3">
    <source>
        <dbReference type="Proteomes" id="UP001567538"/>
    </source>
</evidence>
<keyword evidence="3" id="KW-1185">Reference proteome</keyword>
<feature type="compositionally biased region" description="Polar residues" evidence="1">
    <location>
        <begin position="334"/>
        <end position="345"/>
    </location>
</feature>
<comment type="caution">
    <text evidence="2">The sequence shown here is derived from an EMBL/GenBank/DDBJ whole genome shotgun (WGS) entry which is preliminary data.</text>
</comment>
<reference evidence="2 3" key="1">
    <citation type="submission" date="2024-06" db="EMBL/GenBank/DDBJ databases">
        <title>A chromosome level genome sequence of Diviner's sage (Salvia divinorum).</title>
        <authorList>
            <person name="Ford S.A."/>
            <person name="Ro D.-K."/>
            <person name="Ness R.W."/>
            <person name="Phillips M.A."/>
        </authorList>
    </citation>
    <scope>NUCLEOTIDE SEQUENCE [LARGE SCALE GENOMIC DNA]</scope>
    <source>
        <strain evidence="2">SAF-2024a</strain>
        <tissue evidence="2">Leaf</tissue>
    </source>
</reference>
<evidence type="ECO:0000313" key="2">
    <source>
        <dbReference type="EMBL" id="KAL1569146.1"/>
    </source>
</evidence>